<dbReference type="Pfam" id="PF07733">
    <property type="entry name" value="DNA_pol3_alpha"/>
    <property type="match status" value="1"/>
</dbReference>
<protein>
    <recommendedName>
        <fullName evidence="3">DNA polymerase III subunit alpha</fullName>
        <ecNumber evidence="2">2.7.7.7</ecNumber>
    </recommendedName>
</protein>
<dbReference type="PANTHER" id="PTHR32294:SF0">
    <property type="entry name" value="DNA POLYMERASE III SUBUNIT ALPHA"/>
    <property type="match status" value="1"/>
</dbReference>
<evidence type="ECO:0000256" key="7">
    <source>
        <dbReference type="ARBA" id="ARBA00022932"/>
    </source>
</evidence>
<evidence type="ECO:0000313" key="11">
    <source>
        <dbReference type="Proteomes" id="UP000228750"/>
    </source>
</evidence>
<dbReference type="Gene3D" id="1.10.150.870">
    <property type="match status" value="1"/>
</dbReference>
<dbReference type="SUPFAM" id="SSF89550">
    <property type="entry name" value="PHP domain-like"/>
    <property type="match status" value="1"/>
</dbReference>
<evidence type="ECO:0000256" key="6">
    <source>
        <dbReference type="ARBA" id="ARBA00022705"/>
    </source>
</evidence>
<dbReference type="CDD" id="cd04485">
    <property type="entry name" value="DnaE_OBF"/>
    <property type="match status" value="1"/>
</dbReference>
<dbReference type="PANTHER" id="PTHR32294">
    <property type="entry name" value="DNA POLYMERASE III SUBUNIT ALPHA"/>
    <property type="match status" value="1"/>
</dbReference>
<keyword evidence="4" id="KW-0808">Transferase</keyword>
<dbReference type="GO" id="GO:0003887">
    <property type="term" value="F:DNA-directed DNA polymerase activity"/>
    <property type="evidence" value="ECO:0007669"/>
    <property type="project" value="UniProtKB-KW"/>
</dbReference>
<keyword evidence="6" id="KW-0235">DNA replication</keyword>
<gene>
    <name evidence="10" type="ORF">COX82_02870</name>
</gene>
<dbReference type="EMBL" id="PFPJ01000053">
    <property type="protein sequence ID" value="PIZ93286.1"/>
    <property type="molecule type" value="Genomic_DNA"/>
</dbReference>
<dbReference type="GO" id="GO:0005737">
    <property type="term" value="C:cytoplasm"/>
    <property type="evidence" value="ECO:0007669"/>
    <property type="project" value="UniProtKB-SubCell"/>
</dbReference>
<dbReference type="AlphaFoldDB" id="A0A2M7V436"/>
<dbReference type="Gene3D" id="3.20.20.140">
    <property type="entry name" value="Metal-dependent hydrolases"/>
    <property type="match status" value="1"/>
</dbReference>
<evidence type="ECO:0000259" key="9">
    <source>
        <dbReference type="SMART" id="SM00481"/>
    </source>
</evidence>
<dbReference type="InterPro" id="IPR016195">
    <property type="entry name" value="Pol/histidinol_Pase-like"/>
</dbReference>
<keyword evidence="7" id="KW-0239">DNA-directed DNA polymerase</keyword>
<reference evidence="11" key="1">
    <citation type="submission" date="2017-09" db="EMBL/GenBank/DDBJ databases">
        <title>Depth-based differentiation of microbial function through sediment-hosted aquifers and enrichment of novel symbionts in the deep terrestrial subsurface.</title>
        <authorList>
            <person name="Probst A.J."/>
            <person name="Ladd B."/>
            <person name="Jarett J.K."/>
            <person name="Geller-Mcgrath D.E."/>
            <person name="Sieber C.M.K."/>
            <person name="Emerson J.B."/>
            <person name="Anantharaman K."/>
            <person name="Thomas B.C."/>
            <person name="Malmstrom R."/>
            <person name="Stieglmeier M."/>
            <person name="Klingl A."/>
            <person name="Woyke T."/>
            <person name="Ryan C.M."/>
            <person name="Banfield J.F."/>
        </authorList>
    </citation>
    <scope>NUCLEOTIDE SEQUENCE [LARGE SCALE GENOMIC DNA]</scope>
</reference>
<dbReference type="InterPro" id="IPR041931">
    <property type="entry name" value="DNA_pol3_alpha_thumb_dom"/>
</dbReference>
<proteinExistence type="predicted"/>
<dbReference type="Pfam" id="PF17657">
    <property type="entry name" value="DNA_pol3_finger"/>
    <property type="match status" value="1"/>
</dbReference>
<dbReference type="SMART" id="SM00481">
    <property type="entry name" value="POLIIIAc"/>
    <property type="match status" value="1"/>
</dbReference>
<dbReference type="InterPro" id="IPR004013">
    <property type="entry name" value="PHP_dom"/>
</dbReference>
<comment type="catalytic activity">
    <reaction evidence="8">
        <text>DNA(n) + a 2'-deoxyribonucleoside 5'-triphosphate = DNA(n+1) + diphosphate</text>
        <dbReference type="Rhea" id="RHEA:22508"/>
        <dbReference type="Rhea" id="RHEA-COMP:17339"/>
        <dbReference type="Rhea" id="RHEA-COMP:17340"/>
        <dbReference type="ChEBI" id="CHEBI:33019"/>
        <dbReference type="ChEBI" id="CHEBI:61560"/>
        <dbReference type="ChEBI" id="CHEBI:173112"/>
        <dbReference type="EC" id="2.7.7.7"/>
    </reaction>
</comment>
<sequence>MAEFVHLHVHSHYSILDGLTKIKQLVKTAKERGFSALALTDNGSMYGAIEFYKVCQKEGIKPIIGFKAYMAPRGLGDKDLEKDKDLYTLILLAENFDGYRNLMKLSSIGHLDGFFNGKPRLDKAILREYADGIIALSGDIQGEVQQLLKANKIEEATAVAKEYEDIFGKNDFFLELQDHPAIEGQLDVNTKLIALSEQTGIPKVVTRDVHYLNPDDAEAQDVLRCISEGWRVDMGHREDFRHVDRSFNTADDIASRFRHVPDAIENTVKIAERVNIEIELDQWHFAPVELPPGKTADEALRDEAFLCAPTFYPEMGKEITDRIEYELDIIKTKGYSPYFICVADYVRYAKDNGIVESTRGSAAGSLVSFVLGITTVDPIRFKLPFERFLNPLRPSPPDVDTDFADDRRDEMIAYVTKKYGEDKVAQIITFGTMAARAAVRDVGRALGLSYNFCDQVAKLIPQGAQGFPMTLDRALKEEPDLKKLFDSNDDVNSLLTLAQKVEGCARHTSIHAAGVVISPTPLIDFCPVQRETGGDRILTQYSMYDVEAAGVLKNDFLGIRNLSILGKAVEIVQKTTGEEVDIYHLPLDDKKTFDMISRGETMGVFQFGSSGMIRWIKELQPTNIDDIMAMVALYRPGPMDFIPEYIKRAHDPSTIDYPHPDLEETLKKSLGLLIYQDDVMLTAIKLAGYDWLQADNFRKAMGKKIPELMIQQEKQFKDGCVKNHIAKAVADDLWNRIKPFATYAFNKAHAASYGIVAYQTAYMKANYPVQYMTAILQAEASDIDKVAAIVHEGTHMGIKVLPPDVNESFKNFAMTSKAGEPGKIRFGLTAIKNVGEHVCDVIYRERKEHGQYTSLENFLERVTDKDLNKKSLESLIQAGALDCFGHDRGVLYANSENILFYSKHQKEKGVTNQESLFAGTDISLDDKVVLKDAPVATMDEKLLWEKTLFGIYVSSHPFAKYEHAFGNTLTPMNEVEYLPRDSWVMTGGVIDNAYKKITKKGSVMMFVTLQNKSGSMEYLVFPKTYEKTKDIWVVGNVVVVVGKMPKEEGDNKVFVENVYLLTPENAASVAGQVSLGTHVERASKKQDEKYVTFSVTKEQLKNSAGALKELFAAHPGDARVYFDVEGQSVRTEMFVDVSETLDEKIKLFIT</sequence>
<dbReference type="InterPro" id="IPR004365">
    <property type="entry name" value="NA-bd_OB_tRNA"/>
</dbReference>
<evidence type="ECO:0000256" key="2">
    <source>
        <dbReference type="ARBA" id="ARBA00012417"/>
    </source>
</evidence>
<dbReference type="InterPro" id="IPR029460">
    <property type="entry name" value="DNAPol_HHH"/>
</dbReference>
<evidence type="ECO:0000256" key="8">
    <source>
        <dbReference type="ARBA" id="ARBA00049244"/>
    </source>
</evidence>
<dbReference type="GO" id="GO:0003676">
    <property type="term" value="F:nucleic acid binding"/>
    <property type="evidence" value="ECO:0007669"/>
    <property type="project" value="InterPro"/>
</dbReference>
<dbReference type="GO" id="GO:0008408">
    <property type="term" value="F:3'-5' exonuclease activity"/>
    <property type="evidence" value="ECO:0007669"/>
    <property type="project" value="InterPro"/>
</dbReference>
<dbReference type="Proteomes" id="UP000228750">
    <property type="component" value="Unassembled WGS sequence"/>
</dbReference>
<organism evidence="10 11">
    <name type="scientific">Candidatus Magasanikbacteria bacterium CG_4_10_14_0_2_um_filter_41_10</name>
    <dbReference type="NCBI Taxonomy" id="1974638"/>
    <lineage>
        <taxon>Bacteria</taxon>
        <taxon>Candidatus Magasanikiibacteriota</taxon>
    </lineage>
</organism>
<dbReference type="NCBIfam" id="NF004226">
    <property type="entry name" value="PRK05673.1"/>
    <property type="match status" value="1"/>
</dbReference>
<dbReference type="InterPro" id="IPR003141">
    <property type="entry name" value="Pol/His_phosphatase_N"/>
</dbReference>
<evidence type="ECO:0000313" key="10">
    <source>
        <dbReference type="EMBL" id="PIZ93286.1"/>
    </source>
</evidence>
<evidence type="ECO:0000256" key="4">
    <source>
        <dbReference type="ARBA" id="ARBA00022679"/>
    </source>
</evidence>
<evidence type="ECO:0000256" key="3">
    <source>
        <dbReference type="ARBA" id="ARBA00019114"/>
    </source>
</evidence>
<dbReference type="InterPro" id="IPR040982">
    <property type="entry name" value="DNA_pol3_finger"/>
</dbReference>
<dbReference type="Pfam" id="PF01336">
    <property type="entry name" value="tRNA_anti-codon"/>
    <property type="match status" value="1"/>
</dbReference>
<dbReference type="InterPro" id="IPR004805">
    <property type="entry name" value="DnaE2/DnaE/PolC"/>
</dbReference>
<name>A0A2M7V436_9BACT</name>
<comment type="subcellular location">
    <subcellularLocation>
        <location evidence="1">Cytoplasm</location>
    </subcellularLocation>
</comment>
<dbReference type="NCBIfam" id="TIGR00594">
    <property type="entry name" value="polc"/>
    <property type="match status" value="1"/>
</dbReference>
<dbReference type="InterPro" id="IPR011708">
    <property type="entry name" value="DNA_pol3_alpha_NTPase_dom"/>
</dbReference>
<dbReference type="Pfam" id="PF02811">
    <property type="entry name" value="PHP"/>
    <property type="match status" value="1"/>
</dbReference>
<keyword evidence="5" id="KW-0548">Nucleotidyltransferase</keyword>
<dbReference type="EC" id="2.7.7.7" evidence="2"/>
<feature type="domain" description="Polymerase/histidinol phosphatase N-terminal" evidence="9">
    <location>
        <begin position="5"/>
        <end position="72"/>
    </location>
</feature>
<dbReference type="CDD" id="cd12113">
    <property type="entry name" value="PHP_PolIIIA_DnaE3"/>
    <property type="match status" value="1"/>
</dbReference>
<dbReference type="Gene3D" id="1.10.10.1600">
    <property type="entry name" value="Bacterial DNA polymerase III alpha subunit, thumb domain"/>
    <property type="match status" value="1"/>
</dbReference>
<accession>A0A2M7V436</accession>
<dbReference type="GO" id="GO:0006260">
    <property type="term" value="P:DNA replication"/>
    <property type="evidence" value="ECO:0007669"/>
    <property type="project" value="UniProtKB-KW"/>
</dbReference>
<evidence type="ECO:0000256" key="5">
    <source>
        <dbReference type="ARBA" id="ARBA00022695"/>
    </source>
</evidence>
<dbReference type="Pfam" id="PF14579">
    <property type="entry name" value="HHH_6"/>
    <property type="match status" value="1"/>
</dbReference>
<comment type="caution">
    <text evidence="10">The sequence shown here is derived from an EMBL/GenBank/DDBJ whole genome shotgun (WGS) entry which is preliminary data.</text>
</comment>
<evidence type="ECO:0000256" key="1">
    <source>
        <dbReference type="ARBA" id="ARBA00004496"/>
    </source>
</evidence>